<evidence type="ECO:0000313" key="4">
    <source>
        <dbReference type="Proteomes" id="UP000288805"/>
    </source>
</evidence>
<dbReference type="InterPro" id="IPR026960">
    <property type="entry name" value="RVT-Znf"/>
</dbReference>
<feature type="compositionally biased region" description="Low complexity" evidence="1">
    <location>
        <begin position="161"/>
        <end position="170"/>
    </location>
</feature>
<name>A0A438EGU5_VITVI</name>
<proteinExistence type="predicted"/>
<evidence type="ECO:0000259" key="2">
    <source>
        <dbReference type="PROSITE" id="PS50878"/>
    </source>
</evidence>
<dbReference type="InterPro" id="IPR043502">
    <property type="entry name" value="DNA/RNA_pol_sf"/>
</dbReference>
<dbReference type="EMBL" id="QGNW01001297">
    <property type="protein sequence ID" value="RVW46885.1"/>
    <property type="molecule type" value="Genomic_DNA"/>
</dbReference>
<dbReference type="Proteomes" id="UP000288805">
    <property type="component" value="Unassembled WGS sequence"/>
</dbReference>
<dbReference type="SUPFAM" id="SSF56672">
    <property type="entry name" value="DNA/RNA polymerases"/>
    <property type="match status" value="1"/>
</dbReference>
<dbReference type="PROSITE" id="PS50878">
    <property type="entry name" value="RT_POL"/>
    <property type="match status" value="1"/>
</dbReference>
<feature type="region of interest" description="Disordered" evidence="1">
    <location>
        <begin position="93"/>
        <end position="112"/>
    </location>
</feature>
<protein>
    <submittedName>
        <fullName evidence="3">LINE-1 reverse transcriptase-like</fullName>
    </submittedName>
</protein>
<reference evidence="3 4" key="1">
    <citation type="journal article" date="2018" name="PLoS Genet.">
        <title>Population sequencing reveals clonal diversity and ancestral inbreeding in the grapevine cultivar Chardonnay.</title>
        <authorList>
            <person name="Roach M.J."/>
            <person name="Johnson D.L."/>
            <person name="Bohlmann J."/>
            <person name="van Vuuren H.J."/>
            <person name="Jones S.J."/>
            <person name="Pretorius I.S."/>
            <person name="Schmidt S.A."/>
            <person name="Borneman A.R."/>
        </authorList>
    </citation>
    <scope>NUCLEOTIDE SEQUENCE [LARGE SCALE GENOMIC DNA]</scope>
    <source>
        <strain evidence="4">cv. Chardonnay</strain>
        <tissue evidence="3">Leaf</tissue>
    </source>
</reference>
<gene>
    <name evidence="3" type="primary">LIN1_232</name>
    <name evidence="3" type="ORF">CK203_075638</name>
</gene>
<sequence>MRVTSSNFGGYTMLAGEFLRTWGKPQMQTIIHKTNVLGRSGLTERKEDMEWARIRVKLPEGVLPSSMEIGVEGEVYAVTLWWEILPVIRKKKGDGRDGCGRQRGEVRGEEEPRAGWRVGENLGAVPKEQHRSEDGTGKQVRNFENWAFVGRATRQRSEFAGDGSSSSGLGCDPEGQKWDYGPITQGGPVNKKDEWAAMGKEGGPAEGKTSDGLELLSHGPAIKVGNGLGQTRVQKNGLDYGDSLGLKLEEEFIKCREKEANGMQQQANQCPVAERAIMDEALRYGSVSNIRVVESSSSSSTFFGRTPERESCDHSGEIRAGLQKESKMEPAALGGPSVSREGCWDLIEINSDALEVQNPECTPVLMESQAQRSEKETKWEDSSLAKFSKLLGFSVEGLEREILEFLSKIRKRRERIHSKGLLEKSKFERELKRGANDANKRRIIKSVIRKQKVDLFCIQETKIQLMTDGMVKSLGVGRFLDWKTIEAAGAAGGVLICWDKRSLELVEWEEGQFSISCKFRTVENGAIWVFTGVYGPFTKEDRECLWEEFGAIRGLWGEPWCVGGDFNVILSQGERNRQGRISPAMRRFAQVMNDLELVDLPLQGGTFTWSGGFQNQAWARLDRFMVSPSWLDQFRNVTQKRLSRPISDHFPITIEGGGIKRGPIPFRFENMWLKVEGFKDLLRSWWQGISVSGRASYRLATKLKGIKQNLKVWNKEVFGNLESNKMAALQQVDYWDQVEGERGLTEEELSRRKEVKDDYAKWVRLEEIHWRQLSRELWLKEGDRNTGYFHRMANAHRRRQSMDKIKINGVWLSEEQDVKNGIVDAFQRLLTEDSEWKADIGGLVLNQISQQEADTLESPFSEEEVHLALMGMNGDKAPGPDGFTGAFWQFCWEFVKEEILEMFKEFHEQKAFLKSLNTTFLVLIPKKGGAEELGDFRPISLVGGLYKLLTKVLANRIKNVVGKVVSSDQNAFLMNRQILDASLIANEVIDSWKKRGEKGLICKLDIEKAYDSVNWKFLMRVMQKMGFGVKWREWIWSCISTAKFSVLINGEPASFFSSSRGLRQGDPLSPYLFIMGMEVLSAFIRRAVEGGCISGCRIQRGRGQAVNISHLLFADDAIVFCEAKKDEMTFLSWILCWFEAASGLRINLAKSEIIPVGEVEEIIEMAVELGCKVGKLPSTYLGLPLGAPNKAGSVWDGVEERMRWKLALWKRQYISKGGRITLIKSTLASMPLYQMSLFRMPRVVARRLEKLQRDFLWGGESMERKAHLVNWERVCMGKEKGGLGLRKLIPLNKALLGKWVWRFANAKEEMWKRVLVAKYGQEEFGWRTKKANGAFGVGVWKEVMKEADWCWDKMNFKVGKGTKVRFWKDPWCGEVELARRFPQLFNMAAQRSATVGELWDHNPDLGSWNLRFLRGFNDWELVMVAELLQILRNQRITMEEDLALWKGGKNGKFEVKEAYELLISHSTLIFPKKGIWVENVPSKLAFFAWEATWGGGGVLTLDRLQKRGW</sequence>
<dbReference type="Pfam" id="PF03372">
    <property type="entry name" value="Exo_endo_phos"/>
    <property type="match status" value="1"/>
</dbReference>
<dbReference type="GO" id="GO:0003964">
    <property type="term" value="F:RNA-directed DNA polymerase activity"/>
    <property type="evidence" value="ECO:0007669"/>
    <property type="project" value="UniProtKB-KW"/>
</dbReference>
<keyword evidence="3" id="KW-0695">RNA-directed DNA polymerase</keyword>
<feature type="compositionally biased region" description="Basic and acidic residues" evidence="1">
    <location>
        <begin position="94"/>
        <end position="112"/>
    </location>
</feature>
<organism evidence="3 4">
    <name type="scientific">Vitis vinifera</name>
    <name type="common">Grape</name>
    <dbReference type="NCBI Taxonomy" id="29760"/>
    <lineage>
        <taxon>Eukaryota</taxon>
        <taxon>Viridiplantae</taxon>
        <taxon>Streptophyta</taxon>
        <taxon>Embryophyta</taxon>
        <taxon>Tracheophyta</taxon>
        <taxon>Spermatophyta</taxon>
        <taxon>Magnoliopsida</taxon>
        <taxon>eudicotyledons</taxon>
        <taxon>Gunneridae</taxon>
        <taxon>Pentapetalae</taxon>
        <taxon>rosids</taxon>
        <taxon>Vitales</taxon>
        <taxon>Vitaceae</taxon>
        <taxon>Viteae</taxon>
        <taxon>Vitis</taxon>
    </lineage>
</organism>
<dbReference type="Gene3D" id="3.60.10.10">
    <property type="entry name" value="Endonuclease/exonuclease/phosphatase"/>
    <property type="match status" value="1"/>
</dbReference>
<feature type="region of interest" description="Disordered" evidence="1">
    <location>
        <begin position="157"/>
        <end position="176"/>
    </location>
</feature>
<dbReference type="InterPro" id="IPR036691">
    <property type="entry name" value="Endo/exonu/phosph_ase_sf"/>
</dbReference>
<dbReference type="InterPro" id="IPR005135">
    <property type="entry name" value="Endo/exonuclease/phosphatase"/>
</dbReference>
<dbReference type="SUPFAM" id="SSF56219">
    <property type="entry name" value="DNase I-like"/>
    <property type="match status" value="1"/>
</dbReference>
<dbReference type="Pfam" id="PF00078">
    <property type="entry name" value="RVT_1"/>
    <property type="match status" value="1"/>
</dbReference>
<feature type="domain" description="Reverse transcriptase" evidence="2">
    <location>
        <begin position="905"/>
        <end position="1185"/>
    </location>
</feature>
<evidence type="ECO:0000256" key="1">
    <source>
        <dbReference type="SAM" id="MobiDB-lite"/>
    </source>
</evidence>
<dbReference type="CDD" id="cd01650">
    <property type="entry name" value="RT_nLTR_like"/>
    <property type="match status" value="1"/>
</dbReference>
<dbReference type="InterPro" id="IPR000477">
    <property type="entry name" value="RT_dom"/>
</dbReference>
<comment type="caution">
    <text evidence="3">The sequence shown here is derived from an EMBL/GenBank/DDBJ whole genome shotgun (WGS) entry which is preliminary data.</text>
</comment>
<keyword evidence="3" id="KW-0808">Transferase</keyword>
<dbReference type="Pfam" id="PF13966">
    <property type="entry name" value="zf-RVT"/>
    <property type="match status" value="1"/>
</dbReference>
<dbReference type="PANTHER" id="PTHR19446">
    <property type="entry name" value="REVERSE TRANSCRIPTASES"/>
    <property type="match status" value="1"/>
</dbReference>
<evidence type="ECO:0000313" key="3">
    <source>
        <dbReference type="EMBL" id="RVW46885.1"/>
    </source>
</evidence>
<accession>A0A438EGU5</accession>
<keyword evidence="3" id="KW-0548">Nucleotidyltransferase</keyword>